<protein>
    <submittedName>
        <fullName evidence="2">Cytochrome c</fullName>
    </submittedName>
</protein>
<name>A0A934UJZ0_9FLAO</name>
<keyword evidence="3" id="KW-1185">Reference proteome</keyword>
<dbReference type="PROSITE" id="PS51257">
    <property type="entry name" value="PROKAR_LIPOPROTEIN"/>
    <property type="match status" value="1"/>
</dbReference>
<gene>
    <name evidence="2" type="ORF">I5M07_08685</name>
</gene>
<proteinExistence type="predicted"/>
<dbReference type="Proteomes" id="UP000609172">
    <property type="component" value="Unassembled WGS sequence"/>
</dbReference>
<dbReference type="GO" id="GO:0009055">
    <property type="term" value="F:electron transfer activity"/>
    <property type="evidence" value="ECO:0007669"/>
    <property type="project" value="InterPro"/>
</dbReference>
<feature type="chain" id="PRO_5037910260" evidence="1">
    <location>
        <begin position="24"/>
        <end position="100"/>
    </location>
</feature>
<dbReference type="RefSeq" id="WP_200105873.1">
    <property type="nucleotide sequence ID" value="NZ_JAEHFV010000003.1"/>
</dbReference>
<dbReference type="InterPro" id="IPR036909">
    <property type="entry name" value="Cyt_c-like_dom_sf"/>
</dbReference>
<dbReference type="SUPFAM" id="SSF46626">
    <property type="entry name" value="Cytochrome c"/>
    <property type="match status" value="1"/>
</dbReference>
<comment type="caution">
    <text evidence="2">The sequence shown here is derived from an EMBL/GenBank/DDBJ whole genome shotgun (WGS) entry which is preliminary data.</text>
</comment>
<dbReference type="EMBL" id="JAEHFV010000003">
    <property type="protein sequence ID" value="MBK0369915.1"/>
    <property type="molecule type" value="Genomic_DNA"/>
</dbReference>
<sequence>MQSKLISMAVFALLLASCGSKKAAPTAPVTTTEAVSNEMAKEVVAGQNLYENNCGKCHKLYAPTEYSKTDWKPILLRMQKKAHLDDTQMASIGTYIHSKL</sequence>
<feature type="signal peptide" evidence="1">
    <location>
        <begin position="1"/>
        <end position="23"/>
    </location>
</feature>
<accession>A0A934UJZ0</accession>
<evidence type="ECO:0000313" key="2">
    <source>
        <dbReference type="EMBL" id="MBK0369915.1"/>
    </source>
</evidence>
<dbReference type="Gene3D" id="1.10.760.10">
    <property type="entry name" value="Cytochrome c-like domain"/>
    <property type="match status" value="1"/>
</dbReference>
<evidence type="ECO:0000313" key="3">
    <source>
        <dbReference type="Proteomes" id="UP000609172"/>
    </source>
</evidence>
<dbReference type="GO" id="GO:0020037">
    <property type="term" value="F:heme binding"/>
    <property type="evidence" value="ECO:0007669"/>
    <property type="project" value="InterPro"/>
</dbReference>
<reference evidence="2" key="1">
    <citation type="submission" date="2020-12" db="EMBL/GenBank/DDBJ databases">
        <title>Bacterial novel species Flavobacterium sp. SE-1-e isolated from soil.</title>
        <authorList>
            <person name="Jung H.-Y."/>
        </authorList>
    </citation>
    <scope>NUCLEOTIDE SEQUENCE</scope>
    <source>
        <strain evidence="2">SE-1-e</strain>
    </source>
</reference>
<dbReference type="AlphaFoldDB" id="A0A934UJZ0"/>
<organism evidence="2 3">
    <name type="scientific">Flavobacterium agrisoli</name>
    <dbReference type="NCBI Taxonomy" id="2793066"/>
    <lineage>
        <taxon>Bacteria</taxon>
        <taxon>Pseudomonadati</taxon>
        <taxon>Bacteroidota</taxon>
        <taxon>Flavobacteriia</taxon>
        <taxon>Flavobacteriales</taxon>
        <taxon>Flavobacteriaceae</taxon>
        <taxon>Flavobacterium</taxon>
    </lineage>
</organism>
<keyword evidence="1" id="KW-0732">Signal</keyword>
<evidence type="ECO:0000256" key="1">
    <source>
        <dbReference type="SAM" id="SignalP"/>
    </source>
</evidence>